<dbReference type="GO" id="GO:0016567">
    <property type="term" value="P:protein ubiquitination"/>
    <property type="evidence" value="ECO:0007669"/>
    <property type="project" value="UniProtKB-UniRule"/>
</dbReference>
<dbReference type="InterPro" id="IPR039164">
    <property type="entry name" value="UBR1-like"/>
</dbReference>
<name>A0A9P6ZM30_9AGAM</name>
<dbReference type="OrthoDB" id="26387at2759"/>
<keyword evidence="3" id="KW-1185">Reference proteome</keyword>
<dbReference type="EMBL" id="JABBWD010000070">
    <property type="protein sequence ID" value="KAG1769710.1"/>
    <property type="molecule type" value="Genomic_DNA"/>
</dbReference>
<keyword evidence="1" id="KW-0863">Zinc-finger</keyword>
<dbReference type="PANTHER" id="PTHR21497">
    <property type="entry name" value="UBIQUITIN LIGASE E3 ALPHA-RELATED"/>
    <property type="match status" value="1"/>
</dbReference>
<dbReference type="GO" id="GO:0071596">
    <property type="term" value="P:ubiquitin-dependent protein catabolic process via the N-end rule pathway"/>
    <property type="evidence" value="ECO:0007669"/>
    <property type="project" value="UniProtKB-UniRule"/>
</dbReference>
<accession>A0A9P6ZM30</accession>
<comment type="similarity">
    <text evidence="1">Belongs to the E3 ubiquitin-protein ligase UBR1-like family.</text>
</comment>
<dbReference type="GO" id="GO:0008270">
    <property type="term" value="F:zinc ion binding"/>
    <property type="evidence" value="ECO:0007669"/>
    <property type="project" value="UniProtKB-UniRule"/>
</dbReference>
<dbReference type="GO" id="GO:0005737">
    <property type="term" value="C:cytoplasm"/>
    <property type="evidence" value="ECO:0007669"/>
    <property type="project" value="TreeGrafter"/>
</dbReference>
<organism evidence="2 3">
    <name type="scientific">Suillus placidus</name>
    <dbReference type="NCBI Taxonomy" id="48579"/>
    <lineage>
        <taxon>Eukaryota</taxon>
        <taxon>Fungi</taxon>
        <taxon>Dikarya</taxon>
        <taxon>Basidiomycota</taxon>
        <taxon>Agaricomycotina</taxon>
        <taxon>Agaricomycetes</taxon>
        <taxon>Agaricomycetidae</taxon>
        <taxon>Boletales</taxon>
        <taxon>Suillineae</taxon>
        <taxon>Suillaceae</taxon>
        <taxon>Suillus</taxon>
    </lineage>
</organism>
<evidence type="ECO:0000313" key="3">
    <source>
        <dbReference type="Proteomes" id="UP000714275"/>
    </source>
</evidence>
<keyword evidence="1" id="KW-0479">Metal-binding</keyword>
<gene>
    <name evidence="2" type="ORF">EV702DRAFT_1250808</name>
</gene>
<sequence length="174" mass="19777">MFYAIYNVIALTNSVGTAPPSAEAILDQTFQLVMLALAERLSFFSHVSVIKPFAEEKKPTDIICTIKHDEKYKPYKSCIAAKTRQEAIMAEMKAQQASFLLNFEEEEEENDQDMDETSDELSSYGTCIVCQEDLNEAKVFGSLWPTQPSRLVRKCPDSHSQYLNELMIMPQSFN</sequence>
<keyword evidence="1" id="KW-0808">Transferase</keyword>
<dbReference type="GO" id="GO:0000151">
    <property type="term" value="C:ubiquitin ligase complex"/>
    <property type="evidence" value="ECO:0007669"/>
    <property type="project" value="TreeGrafter"/>
</dbReference>
<dbReference type="Proteomes" id="UP000714275">
    <property type="component" value="Unassembled WGS sequence"/>
</dbReference>
<comment type="function">
    <text evidence="1">Ubiquitin ligase protein which is a component of the N-end rule pathway. Recognizes and binds to proteins bearing specific N-terminal residues that are destabilizing according to the N-end rule, leading to their ubiquitination and subsequent degradation.</text>
</comment>
<evidence type="ECO:0000256" key="1">
    <source>
        <dbReference type="RuleBase" id="RU366018"/>
    </source>
</evidence>
<dbReference type="AlphaFoldDB" id="A0A9P6ZM30"/>
<keyword evidence="1" id="KW-0833">Ubl conjugation pathway</keyword>
<comment type="catalytic activity">
    <reaction evidence="1">
        <text>S-ubiquitinyl-[E2 ubiquitin-conjugating enzyme]-L-cysteine + [acceptor protein]-L-lysine = [E2 ubiquitin-conjugating enzyme]-L-cysteine + N(6)-ubiquitinyl-[acceptor protein]-L-lysine.</text>
        <dbReference type="EC" id="2.3.2.27"/>
    </reaction>
</comment>
<keyword evidence="1" id="KW-0862">Zinc</keyword>
<dbReference type="GO" id="GO:0061630">
    <property type="term" value="F:ubiquitin protein ligase activity"/>
    <property type="evidence" value="ECO:0007669"/>
    <property type="project" value="UniProtKB-UniRule"/>
</dbReference>
<evidence type="ECO:0000313" key="2">
    <source>
        <dbReference type="EMBL" id="KAG1769710.1"/>
    </source>
</evidence>
<dbReference type="EC" id="2.3.2.27" evidence="1"/>
<comment type="caution">
    <text evidence="2">The sequence shown here is derived from an EMBL/GenBank/DDBJ whole genome shotgun (WGS) entry which is preliminary data.</text>
</comment>
<proteinExistence type="inferred from homology"/>
<protein>
    <recommendedName>
        <fullName evidence="1">E3 ubiquitin-protein ligase</fullName>
        <ecNumber evidence="1">2.3.2.27</ecNumber>
    </recommendedName>
</protein>
<dbReference type="PANTHER" id="PTHR21497:SF24">
    <property type="entry name" value="E3 UBIQUITIN-PROTEIN LIGASE UBR1"/>
    <property type="match status" value="1"/>
</dbReference>
<comment type="pathway">
    <text evidence="1">Protein modification; protein ubiquitination.</text>
</comment>
<reference evidence="2" key="1">
    <citation type="journal article" date="2020" name="New Phytol.">
        <title>Comparative genomics reveals dynamic genome evolution in host specialist ectomycorrhizal fungi.</title>
        <authorList>
            <person name="Lofgren L.A."/>
            <person name="Nguyen N.H."/>
            <person name="Vilgalys R."/>
            <person name="Ruytinx J."/>
            <person name="Liao H.L."/>
            <person name="Branco S."/>
            <person name="Kuo A."/>
            <person name="LaButti K."/>
            <person name="Lipzen A."/>
            <person name="Andreopoulos W."/>
            <person name="Pangilinan J."/>
            <person name="Riley R."/>
            <person name="Hundley H."/>
            <person name="Na H."/>
            <person name="Barry K."/>
            <person name="Grigoriev I.V."/>
            <person name="Stajich J.E."/>
            <person name="Kennedy P.G."/>
        </authorList>
    </citation>
    <scope>NUCLEOTIDE SEQUENCE</scope>
    <source>
        <strain evidence="2">DOB743</strain>
    </source>
</reference>